<evidence type="ECO:0008006" key="5">
    <source>
        <dbReference type="Google" id="ProtNLM"/>
    </source>
</evidence>
<comment type="caution">
    <text evidence="3">The sequence shown here is derived from an EMBL/GenBank/DDBJ whole genome shotgun (WGS) entry which is preliminary data.</text>
</comment>
<evidence type="ECO:0000256" key="2">
    <source>
        <dbReference type="ARBA" id="ARBA00023235"/>
    </source>
</evidence>
<dbReference type="PROSITE" id="PS00923">
    <property type="entry name" value="ASP_GLU_RACEMASE_1"/>
    <property type="match status" value="1"/>
</dbReference>
<dbReference type="InterPro" id="IPR004380">
    <property type="entry name" value="Asp_race"/>
</dbReference>
<comment type="similarity">
    <text evidence="1">Belongs to the aspartate/glutamate racemases family.</text>
</comment>
<dbReference type="NCBIfam" id="TIGR00035">
    <property type="entry name" value="asp_race"/>
    <property type="match status" value="1"/>
</dbReference>
<dbReference type="PANTHER" id="PTHR21198">
    <property type="entry name" value="GLUTAMATE RACEMASE"/>
    <property type="match status" value="1"/>
</dbReference>
<dbReference type="HOGENOM" id="CLU_055360_2_2_9"/>
<dbReference type="InterPro" id="IPR018187">
    <property type="entry name" value="Asp/Glu_racemase_AS_1"/>
</dbReference>
<gene>
    <name evidence="3" type="ORF">RUMHYD_02278</name>
</gene>
<evidence type="ECO:0000313" key="3">
    <source>
        <dbReference type="EMBL" id="EEG48828.1"/>
    </source>
</evidence>
<keyword evidence="2" id="KW-0413">Isomerase</keyword>
<dbReference type="InterPro" id="IPR001920">
    <property type="entry name" value="Asp/Glu_race"/>
</dbReference>
<proteinExistence type="inferred from homology"/>
<evidence type="ECO:0000256" key="1">
    <source>
        <dbReference type="ARBA" id="ARBA00007847"/>
    </source>
</evidence>
<dbReference type="AlphaFoldDB" id="C0CN40"/>
<keyword evidence="4" id="KW-1185">Reference proteome</keyword>
<dbReference type="SUPFAM" id="SSF53681">
    <property type="entry name" value="Aspartate/glutamate racemase"/>
    <property type="match status" value="2"/>
</dbReference>
<dbReference type="Proteomes" id="UP000003100">
    <property type="component" value="Unassembled WGS sequence"/>
</dbReference>
<dbReference type="GO" id="GO:0047661">
    <property type="term" value="F:amino-acid racemase activity"/>
    <property type="evidence" value="ECO:0007669"/>
    <property type="project" value="InterPro"/>
</dbReference>
<dbReference type="GeneID" id="86821046"/>
<dbReference type="InterPro" id="IPR015942">
    <property type="entry name" value="Asp/Glu/hydantoin_racemase"/>
</dbReference>
<organism evidence="3 4">
    <name type="scientific">Blautia hydrogenotrophica (strain DSM 10507 / JCM 14656 / S5a33)</name>
    <name type="common">Ruminococcus hydrogenotrophicus</name>
    <dbReference type="NCBI Taxonomy" id="476272"/>
    <lineage>
        <taxon>Bacteria</taxon>
        <taxon>Bacillati</taxon>
        <taxon>Bacillota</taxon>
        <taxon>Clostridia</taxon>
        <taxon>Lachnospirales</taxon>
        <taxon>Lachnospiraceae</taxon>
        <taxon>Blautia</taxon>
    </lineage>
</organism>
<evidence type="ECO:0000313" key="4">
    <source>
        <dbReference type="Proteomes" id="UP000003100"/>
    </source>
</evidence>
<sequence length="237" mass="26174">MKQSEKKTVGIIGGMGPLATCDLMEKIIRLTKARTDQENLHLVVDCNTDIPDRTAAILEHGASPVPQLVRSGIKLQGMGADVLVMSCNTAHYFYDSIVPYFDIPLLHMIRETAKHLKAQEIQKAGLLATSGTLNCGVYREAMKREGIELLTPDGEDQEAVMGMIYQGVKAGRTDLDTRRFERAMEKLLERGAEVLILGCTELPVAVSRYGWDYPVADPTQILAESVVHYCVEIAEIL</sequence>
<name>C0CN40_BLAHS</name>
<reference evidence="3 4" key="2">
    <citation type="submission" date="2009-02" db="EMBL/GenBank/DDBJ databases">
        <title>Draft genome sequence of Blautia hydrogenotrophica DSM 10507 (Ruminococcus hydrogenotrophicus DSM 10507).</title>
        <authorList>
            <person name="Sudarsanam P."/>
            <person name="Ley R."/>
            <person name="Guruge J."/>
            <person name="Turnbaugh P.J."/>
            <person name="Mahowald M."/>
            <person name="Liep D."/>
            <person name="Gordon J."/>
        </authorList>
    </citation>
    <scope>NUCLEOTIDE SEQUENCE [LARGE SCALE GENOMIC DNA]</scope>
    <source>
        <strain evidence="4">DSM 10507 / JCM 14656 / S5a33</strain>
    </source>
</reference>
<dbReference type="Pfam" id="PF01177">
    <property type="entry name" value="Asp_Glu_race"/>
    <property type="match status" value="1"/>
</dbReference>
<dbReference type="RefSeq" id="WP_005949504.1">
    <property type="nucleotide sequence ID" value="NZ_CP136423.1"/>
</dbReference>
<dbReference type="Gene3D" id="3.40.50.1860">
    <property type="match status" value="2"/>
</dbReference>
<dbReference type="PATRIC" id="fig|476272.21.peg.1711"/>
<accession>C0CN40</accession>
<dbReference type="EMBL" id="ACBZ01000123">
    <property type="protein sequence ID" value="EEG48828.1"/>
    <property type="molecule type" value="Genomic_DNA"/>
</dbReference>
<reference evidence="3 4" key="1">
    <citation type="submission" date="2009-01" db="EMBL/GenBank/DDBJ databases">
        <authorList>
            <person name="Fulton L."/>
            <person name="Clifton S."/>
            <person name="Fulton B."/>
            <person name="Xu J."/>
            <person name="Minx P."/>
            <person name="Pepin K.H."/>
            <person name="Johnson M."/>
            <person name="Bhonagiri V."/>
            <person name="Nash W.E."/>
            <person name="Mardis E.R."/>
            <person name="Wilson R.K."/>
        </authorList>
    </citation>
    <scope>NUCLEOTIDE SEQUENCE [LARGE SCALE GENOMIC DNA]</scope>
    <source>
        <strain evidence="4">DSM 10507 / JCM 14656 / S5a33</strain>
    </source>
</reference>
<dbReference type="PANTHER" id="PTHR21198:SF7">
    <property type="entry name" value="ASPARTATE-GLUTAMATE RACEMASE FAMILY"/>
    <property type="match status" value="1"/>
</dbReference>
<protein>
    <recommendedName>
        <fullName evidence="5">Aspartate racemase</fullName>
    </recommendedName>
</protein>
<dbReference type="eggNOG" id="COG1794">
    <property type="taxonomic scope" value="Bacteria"/>
</dbReference>